<keyword evidence="6 7" id="KW-0804">Transcription</keyword>
<dbReference type="Gene3D" id="3.40.1550.20">
    <property type="entry name" value="Transcriptional regulator MraZ domain"/>
    <property type="match status" value="1"/>
</dbReference>
<comment type="subcellular location">
    <subcellularLocation>
        <location evidence="7">Cytoplasm</location>
        <location evidence="7">Nucleoid</location>
    </subcellularLocation>
</comment>
<dbReference type="InterPro" id="IPR035644">
    <property type="entry name" value="MraZ_C"/>
</dbReference>
<dbReference type="Proteomes" id="UP000531216">
    <property type="component" value="Unassembled WGS sequence"/>
</dbReference>
<feature type="domain" description="SpoVT-AbrB" evidence="8">
    <location>
        <begin position="93"/>
        <end position="136"/>
    </location>
</feature>
<reference evidence="9 10" key="1">
    <citation type="submission" date="2020-08" db="EMBL/GenBank/DDBJ databases">
        <title>Genomic Encyclopedia of Type Strains, Phase IV (KMG-IV): sequencing the most valuable type-strain genomes for metagenomic binning, comparative biology and taxonomic classification.</title>
        <authorList>
            <person name="Goeker M."/>
        </authorList>
    </citation>
    <scope>NUCLEOTIDE SEQUENCE [LARGE SCALE GENOMIC DNA]</scope>
    <source>
        <strain evidence="9 10">DSM 25024</strain>
    </source>
</reference>
<evidence type="ECO:0000256" key="7">
    <source>
        <dbReference type="HAMAP-Rule" id="MF_01008"/>
    </source>
</evidence>
<sequence>MPGGVWGSQLVERFLSNAINNIDAKGRVSVPAHFRQVLAGRGVRELYALQAIGHPAIDVGGVDLLERYEARMAAEDPFGEDYADMSLFAYGDGAFLKFDGEGRIMVTDFIRSHTGITDRVAFVGRNHFFQLWEPSQFEAYRAEARARLTARRQGRGAFESTPE</sequence>
<dbReference type="InterPro" id="IPR038619">
    <property type="entry name" value="MraZ_sf"/>
</dbReference>
<dbReference type="PROSITE" id="PS51740">
    <property type="entry name" value="SPOVT_ABRB"/>
    <property type="match status" value="2"/>
</dbReference>
<name>A0A7W6BSR3_9HYPH</name>
<evidence type="ECO:0000256" key="5">
    <source>
        <dbReference type="ARBA" id="ARBA00023125"/>
    </source>
</evidence>
<evidence type="ECO:0000256" key="4">
    <source>
        <dbReference type="ARBA" id="ARBA00023015"/>
    </source>
</evidence>
<dbReference type="GO" id="GO:0009295">
    <property type="term" value="C:nucleoid"/>
    <property type="evidence" value="ECO:0007669"/>
    <property type="project" value="UniProtKB-SubCell"/>
</dbReference>
<evidence type="ECO:0000256" key="3">
    <source>
        <dbReference type="ARBA" id="ARBA00022737"/>
    </source>
</evidence>
<evidence type="ECO:0000256" key="2">
    <source>
        <dbReference type="ARBA" id="ARBA00022490"/>
    </source>
</evidence>
<proteinExistence type="inferred from homology"/>
<accession>A0A7W6BSR3</accession>
<evidence type="ECO:0000256" key="6">
    <source>
        <dbReference type="ARBA" id="ARBA00023163"/>
    </source>
</evidence>
<evidence type="ECO:0000259" key="8">
    <source>
        <dbReference type="PROSITE" id="PS51740"/>
    </source>
</evidence>
<evidence type="ECO:0000313" key="10">
    <source>
        <dbReference type="Proteomes" id="UP000531216"/>
    </source>
</evidence>
<dbReference type="PANTHER" id="PTHR34701">
    <property type="entry name" value="TRANSCRIPTIONAL REGULATOR MRAZ"/>
    <property type="match status" value="1"/>
</dbReference>
<evidence type="ECO:0000256" key="1">
    <source>
        <dbReference type="ARBA" id="ARBA00013860"/>
    </source>
</evidence>
<keyword evidence="10" id="KW-1185">Reference proteome</keyword>
<evidence type="ECO:0000313" key="9">
    <source>
        <dbReference type="EMBL" id="MBB3934348.1"/>
    </source>
</evidence>
<dbReference type="HAMAP" id="MF_01008">
    <property type="entry name" value="MraZ"/>
    <property type="match status" value="1"/>
</dbReference>
<dbReference type="InterPro" id="IPR020603">
    <property type="entry name" value="MraZ_dom"/>
</dbReference>
<dbReference type="EMBL" id="JACIDO010000001">
    <property type="protein sequence ID" value="MBB3934348.1"/>
    <property type="molecule type" value="Genomic_DNA"/>
</dbReference>
<keyword evidence="2 7" id="KW-0963">Cytoplasm</keyword>
<dbReference type="Pfam" id="PF02381">
    <property type="entry name" value="MraZ"/>
    <property type="match status" value="1"/>
</dbReference>
<dbReference type="InterPro" id="IPR007159">
    <property type="entry name" value="SpoVT-AbrB_dom"/>
</dbReference>
<keyword evidence="4 7" id="KW-0805">Transcription regulation</keyword>
<dbReference type="GO" id="GO:0003700">
    <property type="term" value="F:DNA-binding transcription factor activity"/>
    <property type="evidence" value="ECO:0007669"/>
    <property type="project" value="UniProtKB-UniRule"/>
</dbReference>
<dbReference type="PANTHER" id="PTHR34701:SF1">
    <property type="entry name" value="TRANSCRIPTIONAL REGULATOR MRAZ"/>
    <property type="match status" value="1"/>
</dbReference>
<dbReference type="GO" id="GO:0005737">
    <property type="term" value="C:cytoplasm"/>
    <property type="evidence" value="ECO:0007669"/>
    <property type="project" value="UniProtKB-UniRule"/>
</dbReference>
<dbReference type="CDD" id="cd16320">
    <property type="entry name" value="MraZ_N"/>
    <property type="match status" value="1"/>
</dbReference>
<dbReference type="SUPFAM" id="SSF89447">
    <property type="entry name" value="AbrB/MazE/MraZ-like"/>
    <property type="match status" value="1"/>
</dbReference>
<dbReference type="InterPro" id="IPR003444">
    <property type="entry name" value="MraZ"/>
</dbReference>
<feature type="domain" description="SpoVT-AbrB" evidence="8">
    <location>
        <begin position="17"/>
        <end position="64"/>
    </location>
</feature>
<keyword evidence="5 7" id="KW-0238">DNA-binding</keyword>
<keyword evidence="3" id="KW-0677">Repeat</keyword>
<gene>
    <name evidence="7" type="primary">mraZ</name>
    <name evidence="9" type="ORF">GGR05_000459</name>
</gene>
<comment type="similarity">
    <text evidence="7">Belongs to the MraZ family.</text>
</comment>
<dbReference type="NCBIfam" id="NF001477">
    <property type="entry name" value="PRK00326.2-4"/>
    <property type="match status" value="1"/>
</dbReference>
<dbReference type="GO" id="GO:0000976">
    <property type="term" value="F:transcription cis-regulatory region binding"/>
    <property type="evidence" value="ECO:0007669"/>
    <property type="project" value="TreeGrafter"/>
</dbReference>
<dbReference type="CDD" id="cd16321">
    <property type="entry name" value="MraZ_C"/>
    <property type="match status" value="1"/>
</dbReference>
<dbReference type="InterPro" id="IPR037914">
    <property type="entry name" value="SpoVT-AbrB_sf"/>
</dbReference>
<protein>
    <recommendedName>
        <fullName evidence="1 7">Transcriptional regulator MraZ</fullName>
    </recommendedName>
</protein>
<dbReference type="AlphaFoldDB" id="A0A7W6BSR3"/>
<comment type="caution">
    <text evidence="9">The sequence shown here is derived from an EMBL/GenBank/DDBJ whole genome shotgun (WGS) entry which is preliminary data.</text>
</comment>
<dbReference type="InterPro" id="IPR035642">
    <property type="entry name" value="MraZ_N"/>
</dbReference>
<organism evidence="9 10">
    <name type="scientific">Aureimonas phyllosphaerae</name>
    <dbReference type="NCBI Taxonomy" id="1166078"/>
    <lineage>
        <taxon>Bacteria</taxon>
        <taxon>Pseudomonadati</taxon>
        <taxon>Pseudomonadota</taxon>
        <taxon>Alphaproteobacteria</taxon>
        <taxon>Hyphomicrobiales</taxon>
        <taxon>Aurantimonadaceae</taxon>
        <taxon>Aureimonas</taxon>
    </lineage>
</organism>
<comment type="subunit">
    <text evidence="7">Forms oligomers.</text>
</comment>
<dbReference type="GO" id="GO:2000143">
    <property type="term" value="P:negative regulation of DNA-templated transcription initiation"/>
    <property type="evidence" value="ECO:0007669"/>
    <property type="project" value="TreeGrafter"/>
</dbReference>